<dbReference type="Proteomes" id="UP001501456">
    <property type="component" value="Unassembled WGS sequence"/>
</dbReference>
<keyword evidence="1" id="KW-0812">Transmembrane</keyword>
<organism evidence="2 3">
    <name type="scientific">Corallibacter vietnamensis</name>
    <dbReference type="NCBI Taxonomy" id="904130"/>
    <lineage>
        <taxon>Bacteria</taxon>
        <taxon>Pseudomonadati</taxon>
        <taxon>Bacteroidota</taxon>
        <taxon>Flavobacteriia</taxon>
        <taxon>Flavobacteriales</taxon>
        <taxon>Flavobacteriaceae</taxon>
        <taxon>Corallibacter</taxon>
    </lineage>
</organism>
<protein>
    <recommendedName>
        <fullName evidence="4">FeoB-associated Cys-rich membrane protein</fullName>
    </recommendedName>
</protein>
<evidence type="ECO:0008006" key="4">
    <source>
        <dbReference type="Google" id="ProtNLM"/>
    </source>
</evidence>
<sequence>MNPFIQEVLVITALVIAVGFLVMKFVWNPRKKSSSKNCGSGSDCGCH</sequence>
<dbReference type="Pfam" id="PF12669">
    <property type="entry name" value="FeoB_associated"/>
    <property type="match status" value="1"/>
</dbReference>
<dbReference type="RefSeq" id="WP_344727267.1">
    <property type="nucleotide sequence ID" value="NZ_BAABBI010000001.1"/>
</dbReference>
<name>A0ABP7GWX3_9FLAO</name>
<comment type="caution">
    <text evidence="2">The sequence shown here is derived from an EMBL/GenBank/DDBJ whole genome shotgun (WGS) entry which is preliminary data.</text>
</comment>
<keyword evidence="1" id="KW-0472">Membrane</keyword>
<keyword evidence="3" id="KW-1185">Reference proteome</keyword>
<proteinExistence type="predicted"/>
<evidence type="ECO:0000313" key="2">
    <source>
        <dbReference type="EMBL" id="GAA3777860.1"/>
    </source>
</evidence>
<reference evidence="3" key="1">
    <citation type="journal article" date="2019" name="Int. J. Syst. Evol. Microbiol.">
        <title>The Global Catalogue of Microorganisms (GCM) 10K type strain sequencing project: providing services to taxonomists for standard genome sequencing and annotation.</title>
        <authorList>
            <consortium name="The Broad Institute Genomics Platform"/>
            <consortium name="The Broad Institute Genome Sequencing Center for Infectious Disease"/>
            <person name="Wu L."/>
            <person name="Ma J."/>
        </authorList>
    </citation>
    <scope>NUCLEOTIDE SEQUENCE [LARGE SCALE GENOMIC DNA]</scope>
    <source>
        <strain evidence="3">JCM 17525</strain>
    </source>
</reference>
<evidence type="ECO:0000313" key="3">
    <source>
        <dbReference type="Proteomes" id="UP001501456"/>
    </source>
</evidence>
<keyword evidence="1" id="KW-1133">Transmembrane helix</keyword>
<evidence type="ECO:0000256" key="1">
    <source>
        <dbReference type="SAM" id="Phobius"/>
    </source>
</evidence>
<feature type="transmembrane region" description="Helical" evidence="1">
    <location>
        <begin position="6"/>
        <end position="27"/>
    </location>
</feature>
<gene>
    <name evidence="2" type="ORF">GCM10022271_07620</name>
</gene>
<dbReference type="EMBL" id="BAABBI010000001">
    <property type="protein sequence ID" value="GAA3777860.1"/>
    <property type="molecule type" value="Genomic_DNA"/>
</dbReference>
<accession>A0ABP7GWX3</accession>